<dbReference type="PRINTS" id="PR00508">
    <property type="entry name" value="S21N4MTFRASE"/>
</dbReference>
<evidence type="ECO:0000313" key="11">
    <source>
        <dbReference type="Proteomes" id="UP001585080"/>
    </source>
</evidence>
<dbReference type="GO" id="GO:0032259">
    <property type="term" value="P:methylation"/>
    <property type="evidence" value="ECO:0007669"/>
    <property type="project" value="UniProtKB-KW"/>
</dbReference>
<dbReference type="PROSITE" id="PS00093">
    <property type="entry name" value="N4_MTASE"/>
    <property type="match status" value="1"/>
</dbReference>
<keyword evidence="2 10" id="KW-0489">Methyltransferase</keyword>
<comment type="similarity">
    <text evidence="1">Belongs to the N(4)/N(6)-methyltransferase family. N(4) subfamily.</text>
</comment>
<evidence type="ECO:0000256" key="2">
    <source>
        <dbReference type="ARBA" id="ARBA00022603"/>
    </source>
</evidence>
<dbReference type="InterPro" id="IPR001091">
    <property type="entry name" value="RM_Methyltransferase"/>
</dbReference>
<name>A0ABV5EJ13_9ACTN</name>
<keyword evidence="5" id="KW-0680">Restriction system</keyword>
<evidence type="ECO:0000259" key="9">
    <source>
        <dbReference type="Pfam" id="PF01555"/>
    </source>
</evidence>
<evidence type="ECO:0000256" key="7">
    <source>
        <dbReference type="ARBA" id="ARBA00049120"/>
    </source>
</evidence>
<accession>A0ABV5EJ13</accession>
<dbReference type="GO" id="GO:0008168">
    <property type="term" value="F:methyltransferase activity"/>
    <property type="evidence" value="ECO:0007669"/>
    <property type="project" value="UniProtKB-KW"/>
</dbReference>
<keyword evidence="4" id="KW-0949">S-adenosyl-L-methionine</keyword>
<evidence type="ECO:0000256" key="3">
    <source>
        <dbReference type="ARBA" id="ARBA00022679"/>
    </source>
</evidence>
<dbReference type="Proteomes" id="UP001585080">
    <property type="component" value="Unassembled WGS sequence"/>
</dbReference>
<keyword evidence="3 10" id="KW-0808">Transferase</keyword>
<dbReference type="InterPro" id="IPR017985">
    <property type="entry name" value="MeTrfase_CN4_CS"/>
</dbReference>
<keyword evidence="6" id="KW-0238">DNA-binding</keyword>
<reference evidence="10 11" key="1">
    <citation type="submission" date="2024-01" db="EMBL/GenBank/DDBJ databases">
        <title>Genome mining of biosynthetic gene clusters to explore secondary metabolites of Streptomyces sp.</title>
        <authorList>
            <person name="Baig A."/>
            <person name="Ajitkumar Shintre N."/>
            <person name="Kumar H."/>
            <person name="Anbarasu A."/>
            <person name="Ramaiah S."/>
        </authorList>
    </citation>
    <scope>NUCLEOTIDE SEQUENCE [LARGE SCALE GENOMIC DNA]</scope>
    <source>
        <strain evidence="10 11">A57</strain>
    </source>
</reference>
<evidence type="ECO:0000256" key="6">
    <source>
        <dbReference type="ARBA" id="ARBA00023125"/>
    </source>
</evidence>
<dbReference type="SUPFAM" id="SSF53335">
    <property type="entry name" value="S-adenosyl-L-methionine-dependent methyltransferases"/>
    <property type="match status" value="1"/>
</dbReference>
<evidence type="ECO:0000256" key="4">
    <source>
        <dbReference type="ARBA" id="ARBA00022691"/>
    </source>
</evidence>
<evidence type="ECO:0000256" key="5">
    <source>
        <dbReference type="ARBA" id="ARBA00022747"/>
    </source>
</evidence>
<evidence type="ECO:0000256" key="1">
    <source>
        <dbReference type="ARBA" id="ARBA00010203"/>
    </source>
</evidence>
<comment type="catalytic activity">
    <reaction evidence="7">
        <text>a 2'-deoxycytidine in DNA + S-adenosyl-L-methionine = an N(4)-methyl-2'-deoxycytidine in DNA + S-adenosyl-L-homocysteine + H(+)</text>
        <dbReference type="Rhea" id="RHEA:16857"/>
        <dbReference type="Rhea" id="RHEA-COMP:11369"/>
        <dbReference type="Rhea" id="RHEA-COMP:13674"/>
        <dbReference type="ChEBI" id="CHEBI:15378"/>
        <dbReference type="ChEBI" id="CHEBI:57856"/>
        <dbReference type="ChEBI" id="CHEBI:59789"/>
        <dbReference type="ChEBI" id="CHEBI:85452"/>
        <dbReference type="ChEBI" id="CHEBI:137933"/>
        <dbReference type="EC" id="2.1.1.113"/>
    </reaction>
</comment>
<dbReference type="InterPro" id="IPR029063">
    <property type="entry name" value="SAM-dependent_MTases_sf"/>
</dbReference>
<dbReference type="EMBL" id="JAYMRP010000035">
    <property type="protein sequence ID" value="MFB8776848.1"/>
    <property type="molecule type" value="Genomic_DNA"/>
</dbReference>
<feature type="domain" description="DNA methylase N-4/N-6" evidence="9">
    <location>
        <begin position="23"/>
        <end position="321"/>
    </location>
</feature>
<gene>
    <name evidence="10" type="ORF">VSS16_29625</name>
</gene>
<dbReference type="EC" id="2.1.1.-" evidence="8"/>
<proteinExistence type="inferred from homology"/>
<dbReference type="InterPro" id="IPR002941">
    <property type="entry name" value="DNA_methylase_N4/N6"/>
</dbReference>
<sequence>MPRNTILVGDARKRLRELPSASIDCIITSPPYFGVRNYGHQQQLGAEDTVTAWVAELRAVCRELARVLRPAGTLWLNLGDSYSRRPTEGAAQKSLLLGPSRLALALLDDGWRLRNHVIWAKSNPMPTSVTDRLTTTHETVYFFTRSRRYYFNLDAIREPLRTTQKQTTTNTRRTYPPDNARLAVRRVSNNNGLGKLKARGVAGHPLGKNPGDVWSLPTAGFRGAHFATFPLALIERPLLATCPERTCTACGQPWQRERRKLNGRLLANGALQPACYCGAVSAPGIVLDPFFGSGTTALTAEKHGRDWVGIEINPTFAALAEQRLDAARSARKHAA</sequence>
<evidence type="ECO:0000313" key="10">
    <source>
        <dbReference type="EMBL" id="MFB8776848.1"/>
    </source>
</evidence>
<organism evidence="10 11">
    <name type="scientific">Streptomyces broussonetiae</name>
    <dbReference type="NCBI Taxonomy" id="2686304"/>
    <lineage>
        <taxon>Bacteria</taxon>
        <taxon>Bacillati</taxon>
        <taxon>Actinomycetota</taxon>
        <taxon>Actinomycetes</taxon>
        <taxon>Kitasatosporales</taxon>
        <taxon>Streptomycetaceae</taxon>
        <taxon>Streptomyces</taxon>
    </lineage>
</organism>
<keyword evidence="11" id="KW-1185">Reference proteome</keyword>
<dbReference type="RefSeq" id="WP_376735363.1">
    <property type="nucleotide sequence ID" value="NZ_JAYMRP010000035.1"/>
</dbReference>
<protein>
    <recommendedName>
        <fullName evidence="8">Methyltransferase</fullName>
        <ecNumber evidence="8">2.1.1.-</ecNumber>
    </recommendedName>
</protein>
<comment type="caution">
    <text evidence="10">The sequence shown here is derived from an EMBL/GenBank/DDBJ whole genome shotgun (WGS) entry which is preliminary data.</text>
</comment>
<dbReference type="Pfam" id="PF01555">
    <property type="entry name" value="N6_N4_Mtase"/>
    <property type="match status" value="1"/>
</dbReference>
<evidence type="ECO:0000256" key="8">
    <source>
        <dbReference type="RuleBase" id="RU362026"/>
    </source>
</evidence>
<dbReference type="Gene3D" id="3.40.50.150">
    <property type="entry name" value="Vaccinia Virus protein VP39"/>
    <property type="match status" value="1"/>
</dbReference>